<evidence type="ECO:0000313" key="9">
    <source>
        <dbReference type="Proteomes" id="UP000318582"/>
    </source>
</evidence>
<keyword evidence="3" id="KW-0808">Transferase</keyword>
<dbReference type="Pfam" id="PF00623">
    <property type="entry name" value="RNA_pol_Rpb1_2"/>
    <property type="match status" value="1"/>
</dbReference>
<organism evidence="8 9">
    <name type="scientific">Powellomyces hirtus</name>
    <dbReference type="NCBI Taxonomy" id="109895"/>
    <lineage>
        <taxon>Eukaryota</taxon>
        <taxon>Fungi</taxon>
        <taxon>Fungi incertae sedis</taxon>
        <taxon>Chytridiomycota</taxon>
        <taxon>Chytridiomycota incertae sedis</taxon>
        <taxon>Chytridiomycetes</taxon>
        <taxon>Spizellomycetales</taxon>
        <taxon>Powellomycetaceae</taxon>
        <taxon>Powellomyces</taxon>
    </lineage>
</organism>
<dbReference type="GO" id="GO:0006351">
    <property type="term" value="P:DNA-templated transcription"/>
    <property type="evidence" value="ECO:0007669"/>
    <property type="project" value="InterPro"/>
</dbReference>
<protein>
    <recommendedName>
        <fullName evidence="1">DNA-directed RNA polymerase</fullName>
        <ecNumber evidence="1">2.7.7.6</ecNumber>
    </recommendedName>
</protein>
<dbReference type="InterPro" id="IPR006592">
    <property type="entry name" value="RNA_pol_N"/>
</dbReference>
<evidence type="ECO:0000256" key="1">
    <source>
        <dbReference type="ARBA" id="ARBA00012418"/>
    </source>
</evidence>
<comment type="caution">
    <text evidence="8">The sequence shown here is derived from an EMBL/GenBank/DDBJ whole genome shotgun (WGS) entry which is preliminary data.</text>
</comment>
<keyword evidence="9" id="KW-1185">Reference proteome</keyword>
<dbReference type="GO" id="GO:0003899">
    <property type="term" value="F:DNA-directed RNA polymerase activity"/>
    <property type="evidence" value="ECO:0007669"/>
    <property type="project" value="UniProtKB-EC"/>
</dbReference>
<gene>
    <name evidence="8" type="ORF">PhCBS80983_g02913</name>
</gene>
<evidence type="ECO:0000256" key="3">
    <source>
        <dbReference type="ARBA" id="ARBA00022679"/>
    </source>
</evidence>
<keyword evidence="5" id="KW-0804">Transcription</keyword>
<keyword evidence="2 8" id="KW-0240">DNA-directed RNA polymerase</keyword>
<keyword evidence="4" id="KW-0548">Nucleotidyltransferase</keyword>
<evidence type="ECO:0000256" key="5">
    <source>
        <dbReference type="ARBA" id="ARBA00023163"/>
    </source>
</evidence>
<dbReference type="SMART" id="SM00663">
    <property type="entry name" value="RPOLA_N"/>
    <property type="match status" value="1"/>
</dbReference>
<dbReference type="PANTHER" id="PTHR19376">
    <property type="entry name" value="DNA-DIRECTED RNA POLYMERASE"/>
    <property type="match status" value="1"/>
</dbReference>
<evidence type="ECO:0000256" key="4">
    <source>
        <dbReference type="ARBA" id="ARBA00022695"/>
    </source>
</evidence>
<comment type="catalytic activity">
    <reaction evidence="6">
        <text>RNA(n) + a ribonucleoside 5'-triphosphate = RNA(n+1) + diphosphate</text>
        <dbReference type="Rhea" id="RHEA:21248"/>
        <dbReference type="Rhea" id="RHEA-COMP:14527"/>
        <dbReference type="Rhea" id="RHEA-COMP:17342"/>
        <dbReference type="ChEBI" id="CHEBI:33019"/>
        <dbReference type="ChEBI" id="CHEBI:61557"/>
        <dbReference type="ChEBI" id="CHEBI:140395"/>
        <dbReference type="EC" id="2.7.7.6"/>
    </reaction>
</comment>
<dbReference type="InterPro" id="IPR000722">
    <property type="entry name" value="RNA_pol_asu"/>
</dbReference>
<reference evidence="8 9" key="1">
    <citation type="journal article" date="2019" name="Sci. Rep.">
        <title>Comparative genomics of chytrid fungi reveal insights into the obligate biotrophic and pathogenic lifestyle of Synchytrium endobioticum.</title>
        <authorList>
            <person name="van de Vossenberg B.T.L.H."/>
            <person name="Warris S."/>
            <person name="Nguyen H.D.T."/>
            <person name="van Gent-Pelzer M.P.E."/>
            <person name="Joly D.L."/>
            <person name="van de Geest H.C."/>
            <person name="Bonants P.J.M."/>
            <person name="Smith D.S."/>
            <person name="Levesque C.A."/>
            <person name="van der Lee T.A.J."/>
        </authorList>
    </citation>
    <scope>NUCLEOTIDE SEQUENCE [LARGE SCALE GENOMIC DNA]</scope>
    <source>
        <strain evidence="8 9">CBS 809.83</strain>
    </source>
</reference>
<evidence type="ECO:0000256" key="2">
    <source>
        <dbReference type="ARBA" id="ARBA00022478"/>
    </source>
</evidence>
<dbReference type="AlphaFoldDB" id="A0A507E411"/>
<evidence type="ECO:0000313" key="8">
    <source>
        <dbReference type="EMBL" id="TPX58803.1"/>
    </source>
</evidence>
<dbReference type="GO" id="GO:0003677">
    <property type="term" value="F:DNA binding"/>
    <property type="evidence" value="ECO:0007669"/>
    <property type="project" value="InterPro"/>
</dbReference>
<dbReference type="PANTHER" id="PTHR19376:SF37">
    <property type="entry name" value="DNA-DIRECTED RNA POLYMERASE II SUBUNIT RPB1"/>
    <property type="match status" value="1"/>
</dbReference>
<sequence length="140" mass="16059">MQTLVDNCQTYPGANRLVKGKTNQRIDLRSARTKPQLEVGDQVERHMIDGDLVLFNRQPSLHKMSMMAHRARVMPYSTFRMNGNEMNLHMPQTYEARAEMEALMTVSRLLVSSQASKPVNALVQDGLYGVRKFTKRDTFN</sequence>
<dbReference type="InterPro" id="IPR045867">
    <property type="entry name" value="DNA-dir_RpoC_beta_prime"/>
</dbReference>
<evidence type="ECO:0000259" key="7">
    <source>
        <dbReference type="SMART" id="SM00663"/>
    </source>
</evidence>
<name>A0A507E411_9FUNG</name>
<dbReference type="EC" id="2.7.7.6" evidence="1"/>
<feature type="domain" description="RNA polymerase N-terminal" evidence="7">
    <location>
        <begin position="1"/>
        <end position="134"/>
    </location>
</feature>
<dbReference type="Gene3D" id="2.40.40.20">
    <property type="match status" value="1"/>
</dbReference>
<accession>A0A507E411</accession>
<dbReference type="EMBL" id="QEAQ01000032">
    <property type="protein sequence ID" value="TPX58803.1"/>
    <property type="molecule type" value="Genomic_DNA"/>
</dbReference>
<dbReference type="Proteomes" id="UP000318582">
    <property type="component" value="Unassembled WGS sequence"/>
</dbReference>
<dbReference type="SUPFAM" id="SSF64484">
    <property type="entry name" value="beta and beta-prime subunits of DNA dependent RNA-polymerase"/>
    <property type="match status" value="1"/>
</dbReference>
<proteinExistence type="predicted"/>
<dbReference type="GO" id="GO:0005665">
    <property type="term" value="C:RNA polymerase II, core complex"/>
    <property type="evidence" value="ECO:0007669"/>
    <property type="project" value="TreeGrafter"/>
</dbReference>
<dbReference type="STRING" id="109895.A0A507E411"/>
<evidence type="ECO:0000256" key="6">
    <source>
        <dbReference type="ARBA" id="ARBA00048552"/>
    </source>
</evidence>